<evidence type="ECO:0000259" key="2">
    <source>
        <dbReference type="Pfam" id="PF06580"/>
    </source>
</evidence>
<keyword evidence="4" id="KW-1185">Reference proteome</keyword>
<comment type="caution">
    <text evidence="3">The sequence shown here is derived from an EMBL/GenBank/DDBJ whole genome shotgun (WGS) entry which is preliminary data.</text>
</comment>
<protein>
    <submittedName>
        <fullName evidence="3">Two-component system sensor histidine kinase AlgZ</fullName>
        <ecNumber evidence="3">2.7.13.3</ecNumber>
    </submittedName>
</protein>
<reference evidence="3 4" key="1">
    <citation type="submission" date="2022-03" db="EMBL/GenBank/DDBJ databases">
        <title>Genomic Encyclopedia of Type Strains, Phase III (KMG-III): the genomes of soil and plant-associated and newly described type strains.</title>
        <authorList>
            <person name="Whitman W."/>
        </authorList>
    </citation>
    <scope>NUCLEOTIDE SEQUENCE [LARGE SCALE GENOMIC DNA]</scope>
    <source>
        <strain evidence="3 4">BSker1</strain>
    </source>
</reference>
<feature type="transmembrane region" description="Helical" evidence="1">
    <location>
        <begin position="54"/>
        <end position="78"/>
    </location>
</feature>
<keyword evidence="3" id="KW-0418">Kinase</keyword>
<evidence type="ECO:0000256" key="1">
    <source>
        <dbReference type="SAM" id="Phobius"/>
    </source>
</evidence>
<name>A0ABT1GA42_9GAMM</name>
<evidence type="ECO:0000313" key="3">
    <source>
        <dbReference type="EMBL" id="MCP1728131.1"/>
    </source>
</evidence>
<keyword evidence="1" id="KW-1133">Transmembrane helix</keyword>
<organism evidence="3 4">
    <name type="scientific">Natronospira proteinivora</name>
    <dbReference type="NCBI Taxonomy" id="1807133"/>
    <lineage>
        <taxon>Bacteria</taxon>
        <taxon>Pseudomonadati</taxon>
        <taxon>Pseudomonadota</taxon>
        <taxon>Gammaproteobacteria</taxon>
        <taxon>Natronospirales</taxon>
        <taxon>Natronospiraceae</taxon>
        <taxon>Natronospira</taxon>
    </lineage>
</organism>
<dbReference type="PANTHER" id="PTHR34220:SF7">
    <property type="entry name" value="SENSOR HISTIDINE KINASE YPDA"/>
    <property type="match status" value="1"/>
</dbReference>
<dbReference type="EC" id="2.7.13.3" evidence="3"/>
<dbReference type="SUPFAM" id="SSF55874">
    <property type="entry name" value="ATPase domain of HSP90 chaperone/DNA topoisomerase II/histidine kinase"/>
    <property type="match status" value="1"/>
</dbReference>
<sequence length="355" mass="39489">MIQALQDRRQADSEFLPDFCAAPVLLVVVLAAQLLAFLLVLARGFVGMGFWIDLGVISLFLQWIALSSAALICAMRAWLSRLSGPQAATLAYVALVSATLALSVVAWLVAERSGLGVDWTPDNAWVFLLRNTAISAIVSAVVLRYFYVQHQWKENVRREAAARIEALQARIRPHFLFNSLNTVAALIAIKPEHAERAVEDLSDLFRASLTDDPDGVSLADEIALAERYLHLEALRLGDRLVVEWDVESGSLDQVRVPRLIIQPLVENAVYHGIETRPDGGRVEVVVRDRGGWVEVVIRNPLPEDVDRKSTREGHQMALNNVSQRLSLSLGHEARLETERSDGAFITRLRLPKLQE</sequence>
<dbReference type="EMBL" id="JALJYF010000002">
    <property type="protein sequence ID" value="MCP1728131.1"/>
    <property type="molecule type" value="Genomic_DNA"/>
</dbReference>
<feature type="transmembrane region" description="Helical" evidence="1">
    <location>
        <begin position="90"/>
        <end position="110"/>
    </location>
</feature>
<dbReference type="InterPro" id="IPR050640">
    <property type="entry name" value="Bact_2-comp_sensor_kinase"/>
</dbReference>
<dbReference type="Pfam" id="PF06580">
    <property type="entry name" value="His_kinase"/>
    <property type="match status" value="1"/>
</dbReference>
<evidence type="ECO:0000313" key="4">
    <source>
        <dbReference type="Proteomes" id="UP001523550"/>
    </source>
</evidence>
<feature type="transmembrane region" description="Helical" evidence="1">
    <location>
        <begin position="125"/>
        <end position="147"/>
    </location>
</feature>
<feature type="domain" description="Signal transduction histidine kinase internal region" evidence="2">
    <location>
        <begin position="162"/>
        <end position="240"/>
    </location>
</feature>
<dbReference type="InterPro" id="IPR010559">
    <property type="entry name" value="Sig_transdc_His_kin_internal"/>
</dbReference>
<keyword evidence="3" id="KW-0808">Transferase</keyword>
<keyword evidence="1" id="KW-0472">Membrane</keyword>
<proteinExistence type="predicted"/>
<dbReference type="Proteomes" id="UP001523550">
    <property type="component" value="Unassembled WGS sequence"/>
</dbReference>
<dbReference type="InterPro" id="IPR036890">
    <property type="entry name" value="HATPase_C_sf"/>
</dbReference>
<gene>
    <name evidence="3" type="ORF">J2T60_002131</name>
</gene>
<dbReference type="PANTHER" id="PTHR34220">
    <property type="entry name" value="SENSOR HISTIDINE KINASE YPDA"/>
    <property type="match status" value="1"/>
</dbReference>
<feature type="transmembrane region" description="Helical" evidence="1">
    <location>
        <begin position="21"/>
        <end position="42"/>
    </location>
</feature>
<accession>A0ABT1GA42</accession>
<dbReference type="RefSeq" id="WP_253449688.1">
    <property type="nucleotide sequence ID" value="NZ_JALJYF010000002.1"/>
</dbReference>
<dbReference type="Gene3D" id="3.30.565.10">
    <property type="entry name" value="Histidine kinase-like ATPase, C-terminal domain"/>
    <property type="match status" value="1"/>
</dbReference>
<keyword evidence="1" id="KW-0812">Transmembrane</keyword>
<dbReference type="GO" id="GO:0004673">
    <property type="term" value="F:protein histidine kinase activity"/>
    <property type="evidence" value="ECO:0007669"/>
    <property type="project" value="UniProtKB-EC"/>
</dbReference>